<comment type="subcellular location">
    <subcellularLocation>
        <location evidence="1">Cell membrane</location>
        <topology evidence="1">Multi-pass membrane protein</topology>
    </subcellularLocation>
</comment>
<feature type="transmembrane region" description="Helical" evidence="6">
    <location>
        <begin position="266"/>
        <end position="288"/>
    </location>
</feature>
<keyword evidence="3 6" id="KW-0812">Transmembrane</keyword>
<evidence type="ECO:0000313" key="9">
    <source>
        <dbReference type="Proteomes" id="UP000662703"/>
    </source>
</evidence>
<sequence>MFESGALYALIAVCLLPVALILMFLALNRARKEVERDEREFMDPLPFMLRLVWPLVEFFAHYLGSLMRVEQIARGNRLLAQSGQGFMMNAQQFFGLQVVSALLFMLGTWLCLAMLEHSDPLWVFLTGLLGFALPYLNAREKRKKRRIEILRQLPVFLDYLAMSIQAGANFTGAIRHSVEKGPEGPMKAELNKVMRDIRAGMGRFDALRLMAERVDVDAVQTFVNAVVQAERTGASIGDVLKGQADQRRTERFQLAEKLAMQAPVKLILPLVAFIFPTTFLIIGFPIAMKLWEVFR</sequence>
<keyword evidence="9" id="KW-1185">Reference proteome</keyword>
<feature type="transmembrane region" description="Helical" evidence="6">
    <location>
        <begin position="93"/>
        <end position="115"/>
    </location>
</feature>
<dbReference type="PANTHER" id="PTHR35007:SF2">
    <property type="entry name" value="PILUS ASSEMBLE PROTEIN"/>
    <property type="match status" value="1"/>
</dbReference>
<dbReference type="Gene3D" id="1.20.81.30">
    <property type="entry name" value="Type II secretion system (T2SS), domain F"/>
    <property type="match status" value="1"/>
</dbReference>
<feature type="transmembrane region" description="Helical" evidence="6">
    <location>
        <begin position="7"/>
        <end position="27"/>
    </location>
</feature>
<evidence type="ECO:0000256" key="1">
    <source>
        <dbReference type="ARBA" id="ARBA00004651"/>
    </source>
</evidence>
<dbReference type="RefSeq" id="WP_228548588.1">
    <property type="nucleotide sequence ID" value="NZ_ARXX01000020.1"/>
</dbReference>
<name>A0ABS0AQ79_9GAMM</name>
<dbReference type="PANTHER" id="PTHR35007">
    <property type="entry name" value="INTEGRAL MEMBRANE PROTEIN-RELATED"/>
    <property type="match status" value="1"/>
</dbReference>
<proteinExistence type="predicted"/>
<feature type="transmembrane region" description="Helical" evidence="6">
    <location>
        <begin position="121"/>
        <end position="138"/>
    </location>
</feature>
<evidence type="ECO:0000256" key="3">
    <source>
        <dbReference type="ARBA" id="ARBA00022692"/>
    </source>
</evidence>
<reference evidence="8 9" key="1">
    <citation type="submission" date="2012-09" db="EMBL/GenBank/DDBJ databases">
        <title>Genome Sequence of alkane-degrading Bacterium Alcanivorax sp. 521-1.</title>
        <authorList>
            <person name="Lai Q."/>
            <person name="Shao Z."/>
        </authorList>
    </citation>
    <scope>NUCLEOTIDE SEQUENCE [LARGE SCALE GENOMIC DNA]</scope>
    <source>
        <strain evidence="8 9">521-1</strain>
    </source>
</reference>
<evidence type="ECO:0000313" key="8">
    <source>
        <dbReference type="EMBL" id="MBF5056293.1"/>
    </source>
</evidence>
<evidence type="ECO:0000256" key="4">
    <source>
        <dbReference type="ARBA" id="ARBA00022989"/>
    </source>
</evidence>
<dbReference type="InterPro" id="IPR018076">
    <property type="entry name" value="T2SS_GspF_dom"/>
</dbReference>
<organism evidence="8 9">
    <name type="scientific">Alloalcanivorax profundimaris</name>
    <dbReference type="NCBI Taxonomy" id="2735259"/>
    <lineage>
        <taxon>Bacteria</taxon>
        <taxon>Pseudomonadati</taxon>
        <taxon>Pseudomonadota</taxon>
        <taxon>Gammaproteobacteria</taxon>
        <taxon>Oceanospirillales</taxon>
        <taxon>Alcanivoracaceae</taxon>
        <taxon>Alloalcanivorax</taxon>
    </lineage>
</organism>
<dbReference type="EMBL" id="ARXX01000020">
    <property type="protein sequence ID" value="MBF5056293.1"/>
    <property type="molecule type" value="Genomic_DNA"/>
</dbReference>
<keyword evidence="5 6" id="KW-0472">Membrane</keyword>
<keyword evidence="4 6" id="KW-1133">Transmembrane helix</keyword>
<feature type="domain" description="Type II secretion system protein GspF" evidence="7">
    <location>
        <begin position="156"/>
        <end position="282"/>
    </location>
</feature>
<evidence type="ECO:0000259" key="7">
    <source>
        <dbReference type="Pfam" id="PF00482"/>
    </source>
</evidence>
<dbReference type="InterPro" id="IPR042094">
    <property type="entry name" value="T2SS_GspF_sf"/>
</dbReference>
<dbReference type="Proteomes" id="UP000662703">
    <property type="component" value="Unassembled WGS sequence"/>
</dbReference>
<evidence type="ECO:0000256" key="6">
    <source>
        <dbReference type="SAM" id="Phobius"/>
    </source>
</evidence>
<accession>A0ABS0AQ79</accession>
<evidence type="ECO:0000256" key="5">
    <source>
        <dbReference type="ARBA" id="ARBA00023136"/>
    </source>
</evidence>
<comment type="caution">
    <text evidence="8">The sequence shown here is derived from an EMBL/GenBank/DDBJ whole genome shotgun (WGS) entry which is preliminary data.</text>
</comment>
<gene>
    <name evidence="8" type="ORF">Y5W_01587</name>
</gene>
<evidence type="ECO:0000256" key="2">
    <source>
        <dbReference type="ARBA" id="ARBA00022475"/>
    </source>
</evidence>
<protein>
    <submittedName>
        <fullName evidence="8">Type II secretion system protein</fullName>
    </submittedName>
</protein>
<dbReference type="Pfam" id="PF00482">
    <property type="entry name" value="T2SSF"/>
    <property type="match status" value="1"/>
</dbReference>
<keyword evidence="2" id="KW-1003">Cell membrane</keyword>